<comment type="caution">
    <text evidence="1">The sequence shown here is derived from an EMBL/GenBank/DDBJ whole genome shotgun (WGS) entry which is preliminary data.</text>
</comment>
<name>A0AAD7BXU2_9AGAR</name>
<organism evidence="1 2">
    <name type="scientific">Roridomyces roridus</name>
    <dbReference type="NCBI Taxonomy" id="1738132"/>
    <lineage>
        <taxon>Eukaryota</taxon>
        <taxon>Fungi</taxon>
        <taxon>Dikarya</taxon>
        <taxon>Basidiomycota</taxon>
        <taxon>Agaricomycotina</taxon>
        <taxon>Agaricomycetes</taxon>
        <taxon>Agaricomycetidae</taxon>
        <taxon>Agaricales</taxon>
        <taxon>Marasmiineae</taxon>
        <taxon>Mycenaceae</taxon>
        <taxon>Roridomyces</taxon>
    </lineage>
</organism>
<keyword evidence="2" id="KW-1185">Reference proteome</keyword>
<reference evidence="1" key="1">
    <citation type="submission" date="2023-03" db="EMBL/GenBank/DDBJ databases">
        <title>Massive genome expansion in bonnet fungi (Mycena s.s.) driven by repeated elements and novel gene families across ecological guilds.</title>
        <authorList>
            <consortium name="Lawrence Berkeley National Laboratory"/>
            <person name="Harder C.B."/>
            <person name="Miyauchi S."/>
            <person name="Viragh M."/>
            <person name="Kuo A."/>
            <person name="Thoen E."/>
            <person name="Andreopoulos B."/>
            <person name="Lu D."/>
            <person name="Skrede I."/>
            <person name="Drula E."/>
            <person name="Henrissat B."/>
            <person name="Morin E."/>
            <person name="Kohler A."/>
            <person name="Barry K."/>
            <person name="LaButti K."/>
            <person name="Morin E."/>
            <person name="Salamov A."/>
            <person name="Lipzen A."/>
            <person name="Mereny Z."/>
            <person name="Hegedus B."/>
            <person name="Baldrian P."/>
            <person name="Stursova M."/>
            <person name="Weitz H."/>
            <person name="Taylor A."/>
            <person name="Grigoriev I.V."/>
            <person name="Nagy L.G."/>
            <person name="Martin F."/>
            <person name="Kauserud H."/>
        </authorList>
    </citation>
    <scope>NUCLEOTIDE SEQUENCE</scope>
    <source>
        <strain evidence="1">9284</strain>
    </source>
</reference>
<gene>
    <name evidence="1" type="ORF">FB45DRAFT_1148931</name>
</gene>
<dbReference type="AlphaFoldDB" id="A0AAD7BXU2"/>
<evidence type="ECO:0008006" key="3">
    <source>
        <dbReference type="Google" id="ProtNLM"/>
    </source>
</evidence>
<accession>A0AAD7BXU2</accession>
<evidence type="ECO:0000313" key="1">
    <source>
        <dbReference type="EMBL" id="KAJ7633269.1"/>
    </source>
</evidence>
<dbReference type="EMBL" id="JARKIF010000008">
    <property type="protein sequence ID" value="KAJ7633269.1"/>
    <property type="molecule type" value="Genomic_DNA"/>
</dbReference>
<protein>
    <recommendedName>
        <fullName evidence="3">BTB domain-containing protein</fullName>
    </recommendedName>
</protein>
<dbReference type="Proteomes" id="UP001221142">
    <property type="component" value="Unassembled WGS sequence"/>
</dbReference>
<sequence>MSSHSSEPDRPLVEFKAANFTPQKNEGNWENHPFYWFADGSIVLRIESTLYKIHRELLLKISEGLSAILTIPTNKAAEDPDREGTEQVPLLVAGLTNLEFEDFLRTFVYRMSPLSNASDDEKERMFTNLLKISDLYIIAAGKDVAVENLDSIYLPPTRKLQLACEFRILKWIEPAVKSIISRPIHQLTTDEAERVGFSVYRILVQARDLVEKDIKRTAHLAPPLAEDPSWECADHKSCVKVWRRFWREEVGWKLLHPTTPMKLSEVWWTVKTFEHQGLTPRCLKDVADQIRDGSIFFEDRVVGGAAHAIIELYAIP</sequence>
<evidence type="ECO:0000313" key="2">
    <source>
        <dbReference type="Proteomes" id="UP001221142"/>
    </source>
</evidence>
<proteinExistence type="predicted"/>